<dbReference type="EMBL" id="FNDE01000036">
    <property type="protein sequence ID" value="SDH60486.1"/>
    <property type="molecule type" value="Genomic_DNA"/>
</dbReference>
<protein>
    <submittedName>
        <fullName evidence="1">Uncharacterized protein</fullName>
    </submittedName>
</protein>
<evidence type="ECO:0000313" key="2">
    <source>
        <dbReference type="Proteomes" id="UP000198956"/>
    </source>
</evidence>
<dbReference type="Proteomes" id="UP000198956">
    <property type="component" value="Unassembled WGS sequence"/>
</dbReference>
<gene>
    <name evidence="1" type="ORF">SAMN04489735_10362</name>
</gene>
<reference evidence="1 2" key="1">
    <citation type="submission" date="2016-10" db="EMBL/GenBank/DDBJ databases">
        <authorList>
            <person name="de Groot N.N."/>
        </authorList>
    </citation>
    <scope>NUCLEOTIDE SEQUENCE [LARGE SCALE GENOMIC DNA]</scope>
    <source>
        <strain evidence="1 2">L 420-91</strain>
    </source>
</reference>
<evidence type="ECO:0000313" key="1">
    <source>
        <dbReference type="EMBL" id="SDH60486.1"/>
    </source>
</evidence>
<name>A0A1G8DS10_ANETH</name>
<accession>A0A1G8DS10</accession>
<dbReference type="AlphaFoldDB" id="A0A1G8DS10"/>
<organism evidence="1 2">
    <name type="scientific">Aneurinibacillus thermoaerophilus</name>
    <dbReference type="NCBI Taxonomy" id="143495"/>
    <lineage>
        <taxon>Bacteria</taxon>
        <taxon>Bacillati</taxon>
        <taxon>Bacillota</taxon>
        <taxon>Bacilli</taxon>
        <taxon>Bacillales</taxon>
        <taxon>Paenibacillaceae</taxon>
        <taxon>Aneurinibacillus group</taxon>
        <taxon>Aneurinibacillus</taxon>
    </lineage>
</organism>
<sequence length="39" mass="4745">MIDSRQNEIQALLALMKTTKDIRVYEHYQTIYFYLQGYS</sequence>
<proteinExistence type="predicted"/>